<feature type="signal peptide" evidence="1">
    <location>
        <begin position="1"/>
        <end position="25"/>
    </location>
</feature>
<dbReference type="EMBL" id="LBJM01000016">
    <property type="protein sequence ID" value="RXH41399.1"/>
    <property type="molecule type" value="Genomic_DNA"/>
</dbReference>
<feature type="chain" id="PRO_5044607845" evidence="1">
    <location>
        <begin position="26"/>
        <end position="95"/>
    </location>
</feature>
<organism evidence="4 7">
    <name type="scientific">Bradyrhizobium zhanjiangense</name>
    <dbReference type="NCBI Taxonomy" id="1325107"/>
    <lineage>
        <taxon>Bacteria</taxon>
        <taxon>Pseudomonadati</taxon>
        <taxon>Pseudomonadota</taxon>
        <taxon>Alphaproteobacteria</taxon>
        <taxon>Hyphomicrobiales</taxon>
        <taxon>Nitrobacteraceae</taxon>
        <taxon>Bradyrhizobium</taxon>
    </lineage>
</organism>
<accession>A0A4Q0QZ74</accession>
<protein>
    <submittedName>
        <fullName evidence="4">Uncharacterized protein</fullName>
    </submittedName>
</protein>
<accession>A0A4Q0SSJ2</accession>
<dbReference type="AlphaFoldDB" id="A0A4Q0SSJ2"/>
<keyword evidence="1" id="KW-0732">Signal</keyword>
<dbReference type="Proteomes" id="UP000289946">
    <property type="component" value="Unassembled WGS sequence"/>
</dbReference>
<dbReference type="EMBL" id="RDRA01000007">
    <property type="protein sequence ID" value="RXG95531.1"/>
    <property type="molecule type" value="Genomic_DNA"/>
</dbReference>
<name>A0A4Q0SSJ2_9BRAD</name>
<dbReference type="RefSeq" id="WP_128935189.1">
    <property type="nucleotide sequence ID" value="NZ_CP022221.1"/>
</dbReference>
<evidence type="ECO:0000313" key="5">
    <source>
        <dbReference type="Proteomes" id="UP000289946"/>
    </source>
</evidence>
<dbReference type="EMBL" id="RKMK01000001">
    <property type="protein sequence ID" value="RXH02934.1"/>
    <property type="molecule type" value="Genomic_DNA"/>
</dbReference>
<evidence type="ECO:0000313" key="7">
    <source>
        <dbReference type="Proteomes" id="UP000290565"/>
    </source>
</evidence>
<keyword evidence="5" id="KW-1185">Reference proteome</keyword>
<evidence type="ECO:0000313" key="3">
    <source>
        <dbReference type="EMBL" id="RXH02934.1"/>
    </source>
</evidence>
<dbReference type="Proteomes" id="UP000290174">
    <property type="component" value="Unassembled WGS sequence"/>
</dbReference>
<comment type="caution">
    <text evidence="4">The sequence shown here is derived from an EMBL/GenBank/DDBJ whole genome shotgun (WGS) entry which is preliminary data.</text>
</comment>
<evidence type="ECO:0000313" key="6">
    <source>
        <dbReference type="Proteomes" id="UP000290174"/>
    </source>
</evidence>
<reference evidence="4 7" key="1">
    <citation type="submission" date="2015-04" db="EMBL/GenBank/DDBJ databases">
        <title>Comparative genomics of rhizobia nodulating Arachis hypogaea in China.</title>
        <authorList>
            <person name="Li Y."/>
        </authorList>
    </citation>
    <scope>NUCLEOTIDE SEQUENCE [LARGE SCALE GENOMIC DNA]</scope>
    <source>
        <strain evidence="4 7">CCBAU 51787</strain>
    </source>
</reference>
<proteinExistence type="predicted"/>
<evidence type="ECO:0000256" key="1">
    <source>
        <dbReference type="SAM" id="SignalP"/>
    </source>
</evidence>
<reference evidence="3 6" key="2">
    <citation type="submission" date="2018-11" db="EMBL/GenBank/DDBJ databases">
        <title>Bradyrhizobium sp. nov., isolated from effective nodules of peanut in China.</title>
        <authorList>
            <person name="Li Y."/>
        </authorList>
    </citation>
    <scope>NUCLEOTIDE SEQUENCE [LARGE SCALE GENOMIC DNA]</scope>
    <source>
        <strain evidence="3 6">CCBAU 51770</strain>
        <strain evidence="2 5">CCBAU 51781</strain>
    </source>
</reference>
<gene>
    <name evidence="3" type="ORF">EAS61_00100</name>
    <name evidence="2" type="ORF">EAS62_13665</name>
    <name evidence="4" type="ORF">XH94_07210</name>
</gene>
<evidence type="ECO:0000313" key="2">
    <source>
        <dbReference type="EMBL" id="RXG95531.1"/>
    </source>
</evidence>
<dbReference type="Proteomes" id="UP000290565">
    <property type="component" value="Unassembled WGS sequence"/>
</dbReference>
<evidence type="ECO:0000313" key="4">
    <source>
        <dbReference type="EMBL" id="RXH41399.1"/>
    </source>
</evidence>
<sequence>MKLKFAVLGLAALGGAALASGPALAAMPNGIPQADKIAGGPAADVDQVRWVCNPWGRCWWRPNYYGAYGYYGGPRRFYGPRPWGWGHRYHHWRHW</sequence>